<dbReference type="InParanoid" id="A0A194XBT4"/>
<name>A0A194XBT4_MOLSC</name>
<keyword evidence="1" id="KW-0812">Transmembrane</keyword>
<keyword evidence="1" id="KW-1133">Transmembrane helix</keyword>
<evidence type="ECO:0000313" key="3">
    <source>
        <dbReference type="Proteomes" id="UP000070700"/>
    </source>
</evidence>
<reference evidence="2 3" key="1">
    <citation type="submission" date="2015-10" db="EMBL/GenBank/DDBJ databases">
        <title>Full genome of DAOMC 229536 Phialocephala scopiformis, a fungal endophyte of spruce producing the potent anti-insectan compound rugulosin.</title>
        <authorList>
            <consortium name="DOE Joint Genome Institute"/>
            <person name="Walker A.K."/>
            <person name="Frasz S.L."/>
            <person name="Seifert K.A."/>
            <person name="Miller J.D."/>
            <person name="Mondo S.J."/>
            <person name="Labutti K."/>
            <person name="Lipzen A."/>
            <person name="Dockter R."/>
            <person name="Kennedy M."/>
            <person name="Grigoriev I.V."/>
            <person name="Spatafora J.W."/>
        </authorList>
    </citation>
    <scope>NUCLEOTIDE SEQUENCE [LARGE SCALE GENOMIC DNA]</scope>
    <source>
        <strain evidence="2 3">CBS 120377</strain>
    </source>
</reference>
<dbReference type="GeneID" id="28830321"/>
<organism evidence="2 3">
    <name type="scientific">Mollisia scopiformis</name>
    <name type="common">Conifer needle endophyte fungus</name>
    <name type="synonym">Phialocephala scopiformis</name>
    <dbReference type="NCBI Taxonomy" id="149040"/>
    <lineage>
        <taxon>Eukaryota</taxon>
        <taxon>Fungi</taxon>
        <taxon>Dikarya</taxon>
        <taxon>Ascomycota</taxon>
        <taxon>Pezizomycotina</taxon>
        <taxon>Leotiomycetes</taxon>
        <taxon>Helotiales</taxon>
        <taxon>Mollisiaceae</taxon>
        <taxon>Mollisia</taxon>
    </lineage>
</organism>
<evidence type="ECO:0000256" key="1">
    <source>
        <dbReference type="SAM" id="Phobius"/>
    </source>
</evidence>
<dbReference type="KEGG" id="psco:LY89DRAFT_74048"/>
<dbReference type="Proteomes" id="UP000070700">
    <property type="component" value="Unassembled WGS sequence"/>
</dbReference>
<evidence type="ECO:0000313" key="2">
    <source>
        <dbReference type="EMBL" id="KUJ17217.1"/>
    </source>
</evidence>
<feature type="transmembrane region" description="Helical" evidence="1">
    <location>
        <begin position="12"/>
        <end position="33"/>
    </location>
</feature>
<proteinExistence type="predicted"/>
<keyword evidence="3" id="KW-1185">Reference proteome</keyword>
<accession>A0A194XBT4</accession>
<gene>
    <name evidence="2" type="ORF">LY89DRAFT_74048</name>
</gene>
<sequence>MRSRIDSSALRAACAFSADCAICALSGICAIYVPTSSLSRLHSPMILRYTPFSLSLCFLSTQLHNQRRLNSNLKFRRFRTHQTEYGCTQLQNSFLILCDSRLYLHVKLGLVENAEGRGMKVGTRECIGICKAAMNGNGCPPNTALTFKSRTLLIS</sequence>
<dbReference type="EMBL" id="KQ947415">
    <property type="protein sequence ID" value="KUJ17217.1"/>
    <property type="molecule type" value="Genomic_DNA"/>
</dbReference>
<keyword evidence="1" id="KW-0472">Membrane</keyword>
<dbReference type="AlphaFoldDB" id="A0A194XBT4"/>
<dbReference type="RefSeq" id="XP_018071572.1">
    <property type="nucleotide sequence ID" value="XM_018220595.1"/>
</dbReference>
<protein>
    <submittedName>
        <fullName evidence="2">Uncharacterized protein</fullName>
    </submittedName>
</protein>